<dbReference type="EMBL" id="CAJNNW010013806">
    <property type="protein sequence ID" value="CAE8655836.1"/>
    <property type="molecule type" value="Genomic_DNA"/>
</dbReference>
<evidence type="ECO:0000313" key="1">
    <source>
        <dbReference type="EMBL" id="CAE8592799.1"/>
    </source>
</evidence>
<protein>
    <submittedName>
        <fullName evidence="2">Uncharacterized protein</fullName>
    </submittedName>
</protein>
<dbReference type="AlphaFoldDB" id="A0A813EHU0"/>
<proteinExistence type="predicted"/>
<name>A0A813EHU0_POLGL</name>
<comment type="caution">
    <text evidence="2">The sequence shown here is derived from an EMBL/GenBank/DDBJ whole genome shotgun (WGS) entry which is preliminary data.</text>
</comment>
<sequence length="230" mass="23751">MGQSLVLGVCEAPVPGQARRPRQLGGDLLRGELEIAGSAAVGASTRLAVAEALAMVVFRSAPKGASSPSHVEVTRSPLRPDSAPGSLRFAYAVRFADVDSACLARKALECEAACGGRHRLLPRFALALAAHGQEPVVDPLALQIVDFTVESLVVPGKGEGIGSRPEDLVALASFAGATLVESCLLPPCNDGLYDRDALDKGPSARSRRRALPPLDSASLGSELAEVVAAL</sequence>
<dbReference type="Proteomes" id="UP000626109">
    <property type="component" value="Unassembled WGS sequence"/>
</dbReference>
<dbReference type="EMBL" id="CAJNNV010005893">
    <property type="protein sequence ID" value="CAE8592799.1"/>
    <property type="molecule type" value="Genomic_DNA"/>
</dbReference>
<reference evidence="2" key="1">
    <citation type="submission" date="2021-02" db="EMBL/GenBank/DDBJ databases">
        <authorList>
            <person name="Dougan E. K."/>
            <person name="Rhodes N."/>
            <person name="Thang M."/>
            <person name="Chan C."/>
        </authorList>
    </citation>
    <scope>NUCLEOTIDE SEQUENCE</scope>
</reference>
<evidence type="ECO:0000313" key="2">
    <source>
        <dbReference type="EMBL" id="CAE8598498.1"/>
    </source>
</evidence>
<dbReference type="Proteomes" id="UP000654075">
    <property type="component" value="Unassembled WGS sequence"/>
</dbReference>
<evidence type="ECO:0000313" key="3">
    <source>
        <dbReference type="EMBL" id="CAE8655836.1"/>
    </source>
</evidence>
<organism evidence="2 4">
    <name type="scientific">Polarella glacialis</name>
    <name type="common">Dinoflagellate</name>
    <dbReference type="NCBI Taxonomy" id="89957"/>
    <lineage>
        <taxon>Eukaryota</taxon>
        <taxon>Sar</taxon>
        <taxon>Alveolata</taxon>
        <taxon>Dinophyceae</taxon>
        <taxon>Suessiales</taxon>
        <taxon>Suessiaceae</taxon>
        <taxon>Polarella</taxon>
    </lineage>
</organism>
<keyword evidence="4" id="KW-1185">Reference proteome</keyword>
<gene>
    <name evidence="1" type="ORF">PGLA1383_LOCUS11424</name>
    <name evidence="2" type="ORF">PGLA1383_LOCUS16905</name>
    <name evidence="3" type="ORF">PGLA2088_LOCUS11836</name>
</gene>
<evidence type="ECO:0000313" key="4">
    <source>
        <dbReference type="Proteomes" id="UP000654075"/>
    </source>
</evidence>
<dbReference type="EMBL" id="CAJNNV010010318">
    <property type="protein sequence ID" value="CAE8598498.1"/>
    <property type="molecule type" value="Genomic_DNA"/>
</dbReference>
<accession>A0A813EHU0</accession>